<organism evidence="2 3">
    <name type="scientific">Allomyces macrogynus (strain ATCC 38327)</name>
    <name type="common">Allomyces javanicus var. macrogynus</name>
    <dbReference type="NCBI Taxonomy" id="578462"/>
    <lineage>
        <taxon>Eukaryota</taxon>
        <taxon>Fungi</taxon>
        <taxon>Fungi incertae sedis</taxon>
        <taxon>Blastocladiomycota</taxon>
        <taxon>Blastocladiomycetes</taxon>
        <taxon>Blastocladiales</taxon>
        <taxon>Blastocladiaceae</taxon>
        <taxon>Allomyces</taxon>
    </lineage>
</organism>
<feature type="compositionally biased region" description="Basic and acidic residues" evidence="1">
    <location>
        <begin position="255"/>
        <end position="274"/>
    </location>
</feature>
<dbReference type="Proteomes" id="UP000054350">
    <property type="component" value="Unassembled WGS sequence"/>
</dbReference>
<dbReference type="OrthoDB" id="10440852at2759"/>
<feature type="compositionally biased region" description="Low complexity" evidence="1">
    <location>
        <begin position="22"/>
        <end position="31"/>
    </location>
</feature>
<evidence type="ECO:0000313" key="3">
    <source>
        <dbReference type="Proteomes" id="UP000054350"/>
    </source>
</evidence>
<reference evidence="2 3" key="1">
    <citation type="submission" date="2009-11" db="EMBL/GenBank/DDBJ databases">
        <title>Annotation of Allomyces macrogynus ATCC 38327.</title>
        <authorList>
            <consortium name="The Broad Institute Genome Sequencing Platform"/>
            <person name="Russ C."/>
            <person name="Cuomo C."/>
            <person name="Burger G."/>
            <person name="Gray M.W."/>
            <person name="Holland P.W.H."/>
            <person name="King N."/>
            <person name="Lang F.B.F."/>
            <person name="Roger A.J."/>
            <person name="Ruiz-Trillo I."/>
            <person name="Young S.K."/>
            <person name="Zeng Q."/>
            <person name="Gargeya S."/>
            <person name="Fitzgerald M."/>
            <person name="Haas B."/>
            <person name="Abouelleil A."/>
            <person name="Alvarado L."/>
            <person name="Arachchi H.M."/>
            <person name="Berlin A."/>
            <person name="Chapman S.B."/>
            <person name="Gearin G."/>
            <person name="Goldberg J."/>
            <person name="Griggs A."/>
            <person name="Gujja S."/>
            <person name="Hansen M."/>
            <person name="Heiman D."/>
            <person name="Howarth C."/>
            <person name="Larimer J."/>
            <person name="Lui A."/>
            <person name="MacDonald P.J.P."/>
            <person name="McCowen C."/>
            <person name="Montmayeur A."/>
            <person name="Murphy C."/>
            <person name="Neiman D."/>
            <person name="Pearson M."/>
            <person name="Priest M."/>
            <person name="Roberts A."/>
            <person name="Saif S."/>
            <person name="Shea T."/>
            <person name="Sisk P."/>
            <person name="Stolte C."/>
            <person name="Sykes S."/>
            <person name="Wortman J."/>
            <person name="Nusbaum C."/>
            <person name="Birren B."/>
        </authorList>
    </citation>
    <scope>NUCLEOTIDE SEQUENCE [LARGE SCALE GENOMIC DNA]</scope>
    <source>
        <strain evidence="2 3">ATCC 38327</strain>
    </source>
</reference>
<feature type="compositionally biased region" description="Polar residues" evidence="1">
    <location>
        <begin position="340"/>
        <end position="353"/>
    </location>
</feature>
<evidence type="ECO:0000256" key="1">
    <source>
        <dbReference type="SAM" id="MobiDB-lite"/>
    </source>
</evidence>
<gene>
    <name evidence="2" type="ORF">AMAG_00703</name>
</gene>
<feature type="compositionally biased region" description="Pro residues" evidence="1">
    <location>
        <begin position="394"/>
        <end position="406"/>
    </location>
</feature>
<feature type="region of interest" description="Disordered" evidence="1">
    <location>
        <begin position="1"/>
        <end position="31"/>
    </location>
</feature>
<sequence>MTGALHTDPDDARDHGPPPRPSSAASAASAAALHQQQQYAAAAAAAAAMANPFAAAAAMYSMSPAAAAMAAASNPLAMMAGGAMNPFMPRFGMVDDAMTTAAAMASWGHMPYNPAAAAAAAAAASGMAGMPGMGLAGMGPNPAAFLNAMAASTPPEPVQRPRSTRATTDAAPGFDDAVDAANSDIKRAPPLHCPVPVVATLAAPTPPMSSPIHARFPPTDPFSQWSSSAPVPPLHHAPSRARSTALPADTMPESAQEKERRKTKEAKRRQDVKSRVQRLCTMIGAPVSGAYNASTLDAVIVHMQQLHTTIDELYSMKSILEEQGVDCNTALARARRERNGSASPPKQPSTTTAHDYVAEDPCRSESKRPSSKSRPRPTQPSVTAVATPQKENIPPSPARPHTPPAAYPRVTTAEDMAALLTMDQTAHPSPYVAAPTPAPATLPSTTSATLATMASAPGNSLKARSVLARAAAAPYPTRPTPSRRASTLVLAKPDTPAAVAAPSWTPSRLPRQPYETPAAPTPGRVPLSATKRVSPQSQRAVHEASPSKAVTLEIADDGTPFFAGTAAAAATAAPMDDLDQMMASVLDPGLRMALLGDMPPPPPAMMPPHGNTLSLDDELSQILEMADAAAATPRTRLMPEMSPPASDAVRSSPLVLDEQRGEYEHPATDDDLDGEWGADAHGDDEAPGLLELTPVAAEHGHSDAPSGAEYGGGGDEAAQYQYEEEVEDCQHQWTDETMQFQEFLVDGHDDA</sequence>
<feature type="region of interest" description="Disordered" evidence="1">
    <location>
        <begin position="153"/>
        <end position="173"/>
    </location>
</feature>
<proteinExistence type="predicted"/>
<name>A0A0L0RX88_ALLM3</name>
<dbReference type="AlphaFoldDB" id="A0A0L0RX88"/>
<keyword evidence="3" id="KW-1185">Reference proteome</keyword>
<feature type="compositionally biased region" description="Basic and acidic residues" evidence="1">
    <location>
        <begin position="356"/>
        <end position="368"/>
    </location>
</feature>
<reference evidence="3" key="2">
    <citation type="submission" date="2009-11" db="EMBL/GenBank/DDBJ databases">
        <title>The Genome Sequence of Allomyces macrogynus strain ATCC 38327.</title>
        <authorList>
            <consortium name="The Broad Institute Genome Sequencing Platform"/>
            <person name="Russ C."/>
            <person name="Cuomo C."/>
            <person name="Shea T."/>
            <person name="Young S.K."/>
            <person name="Zeng Q."/>
            <person name="Koehrsen M."/>
            <person name="Haas B."/>
            <person name="Borodovsky M."/>
            <person name="Guigo R."/>
            <person name="Alvarado L."/>
            <person name="Berlin A."/>
            <person name="Borenstein D."/>
            <person name="Chen Z."/>
            <person name="Engels R."/>
            <person name="Freedman E."/>
            <person name="Gellesch M."/>
            <person name="Goldberg J."/>
            <person name="Griggs A."/>
            <person name="Gujja S."/>
            <person name="Heiman D."/>
            <person name="Hepburn T."/>
            <person name="Howarth C."/>
            <person name="Jen D."/>
            <person name="Larson L."/>
            <person name="Lewis B."/>
            <person name="Mehta T."/>
            <person name="Park D."/>
            <person name="Pearson M."/>
            <person name="Roberts A."/>
            <person name="Saif S."/>
            <person name="Shenoy N."/>
            <person name="Sisk P."/>
            <person name="Stolte C."/>
            <person name="Sykes S."/>
            <person name="Walk T."/>
            <person name="White J."/>
            <person name="Yandava C."/>
            <person name="Burger G."/>
            <person name="Gray M.W."/>
            <person name="Holland P.W.H."/>
            <person name="King N."/>
            <person name="Lang F.B.F."/>
            <person name="Roger A.J."/>
            <person name="Ruiz-Trillo I."/>
            <person name="Lander E."/>
            <person name="Nusbaum C."/>
        </authorList>
    </citation>
    <scope>NUCLEOTIDE SEQUENCE [LARGE SCALE GENOMIC DNA]</scope>
    <source>
        <strain evidence="3">ATCC 38327</strain>
    </source>
</reference>
<feature type="region of interest" description="Disordered" evidence="1">
    <location>
        <begin position="663"/>
        <end position="718"/>
    </location>
</feature>
<dbReference type="VEuPathDB" id="FungiDB:AMAG_00703"/>
<feature type="compositionally biased region" description="Basic and acidic residues" evidence="1">
    <location>
        <begin position="7"/>
        <end position="17"/>
    </location>
</feature>
<evidence type="ECO:0000313" key="2">
    <source>
        <dbReference type="EMBL" id="KNE54744.1"/>
    </source>
</evidence>
<dbReference type="STRING" id="578462.A0A0L0RX88"/>
<feature type="region of interest" description="Disordered" evidence="1">
    <location>
        <begin position="334"/>
        <end position="407"/>
    </location>
</feature>
<feature type="region of interest" description="Disordered" evidence="1">
    <location>
        <begin position="498"/>
        <end position="526"/>
    </location>
</feature>
<evidence type="ECO:0008006" key="4">
    <source>
        <dbReference type="Google" id="ProtNLM"/>
    </source>
</evidence>
<feature type="region of interest" description="Disordered" evidence="1">
    <location>
        <begin position="211"/>
        <end position="275"/>
    </location>
</feature>
<dbReference type="EMBL" id="GG745328">
    <property type="protein sequence ID" value="KNE54744.1"/>
    <property type="molecule type" value="Genomic_DNA"/>
</dbReference>
<protein>
    <recommendedName>
        <fullName evidence="4">BHLH domain-containing protein</fullName>
    </recommendedName>
</protein>
<accession>A0A0L0RX88</accession>